<evidence type="ECO:0000313" key="2">
    <source>
        <dbReference type="EMBL" id="QDH85446.1"/>
    </source>
</evidence>
<dbReference type="InterPro" id="IPR024345">
    <property type="entry name" value="DNA_matur_Phage_T7-like"/>
</dbReference>
<dbReference type="Pfam" id="PF11123">
    <property type="entry name" value="DNA_Packaging_2"/>
    <property type="match status" value="1"/>
</dbReference>
<organism evidence="2 3">
    <name type="scientific">Proteus phage vB_PmiP_RS1pmA</name>
    <dbReference type="NCBI Taxonomy" id="2250312"/>
    <lineage>
        <taxon>Viruses</taxon>
        <taxon>Duplodnaviria</taxon>
        <taxon>Heunggongvirae</taxon>
        <taxon>Uroviricota</taxon>
        <taxon>Caudoviricetes</taxon>
        <taxon>Autographivirales</taxon>
        <taxon>Autoscriptoviridae</taxon>
        <taxon>Slopekvirinae</taxon>
        <taxon>Novosibovirus</taxon>
        <taxon>Novosibovirus RS1pmA</taxon>
    </lineage>
</organism>
<sequence length="99" mass="11146">MSKAATKSRLADLHRKFTEALINELKEAEEGEYPLAAADKSVIAKFLKDNEITASADEGEMLELKDEFEAELERKRKEKANVILERLGEDSGSNLDFLM</sequence>
<feature type="coiled-coil region" evidence="1">
    <location>
        <begin position="58"/>
        <end position="85"/>
    </location>
</feature>
<name>A0A514CY70_9CAUD</name>
<proteinExistence type="predicted"/>
<keyword evidence="1" id="KW-0175">Coiled coil</keyword>
<evidence type="ECO:0000313" key="3">
    <source>
        <dbReference type="Proteomes" id="UP000317418"/>
    </source>
</evidence>
<reference evidence="2 3" key="1">
    <citation type="submission" date="2017-11" db="EMBL/GenBank/DDBJ databases">
        <title>Genomic and ecogenomic characterisation of Proteus mirabilis bacteriophage supports development of cocktails for phage therapy.</title>
        <authorList>
            <person name="Alves D.R."/>
            <person name="Nzakizwanayo J."/>
            <person name="Dedi C."/>
            <person name="Olympiou C."/>
            <person name="Hanin A."/>
            <person name="Kot W."/>
            <person name="Hansen L."/>
            <person name="Gahan C."/>
            <person name="Schellenberge P."/>
            <person name="Ogilvie L.A."/>
            <person name="Jones B.V."/>
        </authorList>
    </citation>
    <scope>NUCLEOTIDE SEQUENCE [LARGE SCALE GENOMIC DNA]</scope>
</reference>
<dbReference type="Proteomes" id="UP000317418">
    <property type="component" value="Segment"/>
</dbReference>
<protein>
    <submittedName>
        <fullName evidence="2">DNA maturase A</fullName>
    </submittedName>
</protein>
<keyword evidence="3" id="KW-1185">Reference proteome</keyword>
<evidence type="ECO:0000256" key="1">
    <source>
        <dbReference type="SAM" id="Coils"/>
    </source>
</evidence>
<accession>A0A514CY70</accession>
<dbReference type="EMBL" id="MG575418">
    <property type="protein sequence ID" value="QDH85446.1"/>
    <property type="molecule type" value="Genomic_DNA"/>
</dbReference>